<keyword evidence="2" id="KW-1133">Transmembrane helix</keyword>
<evidence type="ECO:0008006" key="5">
    <source>
        <dbReference type="Google" id="ProtNLM"/>
    </source>
</evidence>
<accession>A0A0H2RBA6</accession>
<evidence type="ECO:0000313" key="3">
    <source>
        <dbReference type="EMBL" id="KLO06788.1"/>
    </source>
</evidence>
<name>A0A0H2RBA6_9AGAM</name>
<protein>
    <recommendedName>
        <fullName evidence="5">GDP-fucose protein O-fucosyltransferase</fullName>
    </recommendedName>
</protein>
<dbReference type="OrthoDB" id="423313at2759"/>
<dbReference type="Proteomes" id="UP000053477">
    <property type="component" value="Unassembled WGS sequence"/>
</dbReference>
<keyword evidence="2" id="KW-0812">Transmembrane</keyword>
<sequence length="615" mass="67883">MLAPSSSSREPLLVGDSDSDRTLADSISLHSRSSSRSASPRPYRDDDAEEKPQYAFPNSQRSFLSRPKKRAFIVAAAATIAFVVLYALLFSKSSKGSSHSDEPEPVDTSKDDKAPASDQDIIHEAQPAQPSDIYSPSPYVVGPPTDSLYDNLRNDTLYITSFPTAGWTNGFMAEVNGIYLALLTNRTIVLAPFSPSHVVSSAGLIQFSSIFDIQRLSVALSGAGNAPSSSIHAPQFPIIEWSDLRNVDSPVTDEIGCWSPWMLGSSSWMDQPVPRDNPVGDALGLDISYMPTPSYAMLYPQFANDPHVTFWGLARTLFPTARRNALQHERIVPSSRSGHSLPPYERLACFDFLYYVSAADAYEWNTDYSPAWREVGRHVHWNASLANLANELIRETISLAPTDPIPPFISIHVRRGDFASSCPKDETKDECMTPFKFFAHAADRVARALRRERGVHVRYVFVTSDERDAGWWDSVRSASTYDDDDEGDGEKPKGLEYVYLNHTALGTATHPLVLASGHTEWYPVLVDAVIQSMGTGFVGTEGSTMSLVAARRVEDWQWGGAAGFLGFSGYTVANGTLEEPLVRMVKPGRAASSPLDEAMQDEVTKRAFKRDLYWE</sequence>
<dbReference type="STRING" id="27342.A0A0H2RBA6"/>
<feature type="compositionally biased region" description="Basic and acidic residues" evidence="1">
    <location>
        <begin position="98"/>
        <end position="116"/>
    </location>
</feature>
<keyword evidence="2" id="KW-0472">Membrane</keyword>
<keyword evidence="4" id="KW-1185">Reference proteome</keyword>
<proteinExistence type="predicted"/>
<feature type="transmembrane region" description="Helical" evidence="2">
    <location>
        <begin position="71"/>
        <end position="90"/>
    </location>
</feature>
<feature type="region of interest" description="Disordered" evidence="1">
    <location>
        <begin position="94"/>
        <end position="116"/>
    </location>
</feature>
<dbReference type="EMBL" id="KQ086181">
    <property type="protein sequence ID" value="KLO06788.1"/>
    <property type="molecule type" value="Genomic_DNA"/>
</dbReference>
<dbReference type="CDD" id="cd11296">
    <property type="entry name" value="O-FucT_like"/>
    <property type="match status" value="1"/>
</dbReference>
<gene>
    <name evidence="3" type="ORF">SCHPADRAFT_1002133</name>
</gene>
<dbReference type="Gene3D" id="3.40.50.11350">
    <property type="match status" value="1"/>
</dbReference>
<evidence type="ECO:0000256" key="2">
    <source>
        <dbReference type="SAM" id="Phobius"/>
    </source>
</evidence>
<evidence type="ECO:0000313" key="4">
    <source>
        <dbReference type="Proteomes" id="UP000053477"/>
    </source>
</evidence>
<reference evidence="3 4" key="1">
    <citation type="submission" date="2015-04" db="EMBL/GenBank/DDBJ databases">
        <title>Complete genome sequence of Schizopora paradoxa KUC8140, a cosmopolitan wood degrader in East Asia.</title>
        <authorList>
            <consortium name="DOE Joint Genome Institute"/>
            <person name="Min B."/>
            <person name="Park H."/>
            <person name="Jang Y."/>
            <person name="Kim J.-J."/>
            <person name="Kim K.H."/>
            <person name="Pangilinan J."/>
            <person name="Lipzen A."/>
            <person name="Riley R."/>
            <person name="Grigoriev I.V."/>
            <person name="Spatafora J.W."/>
            <person name="Choi I.-G."/>
        </authorList>
    </citation>
    <scope>NUCLEOTIDE SEQUENCE [LARGE SCALE GENOMIC DNA]</scope>
    <source>
        <strain evidence="3 4">KUC8140</strain>
    </source>
</reference>
<feature type="compositionally biased region" description="Low complexity" evidence="1">
    <location>
        <begin position="25"/>
        <end position="41"/>
    </location>
</feature>
<evidence type="ECO:0000256" key="1">
    <source>
        <dbReference type="SAM" id="MobiDB-lite"/>
    </source>
</evidence>
<organism evidence="3 4">
    <name type="scientific">Schizopora paradoxa</name>
    <dbReference type="NCBI Taxonomy" id="27342"/>
    <lineage>
        <taxon>Eukaryota</taxon>
        <taxon>Fungi</taxon>
        <taxon>Dikarya</taxon>
        <taxon>Basidiomycota</taxon>
        <taxon>Agaricomycotina</taxon>
        <taxon>Agaricomycetes</taxon>
        <taxon>Hymenochaetales</taxon>
        <taxon>Schizoporaceae</taxon>
        <taxon>Schizopora</taxon>
    </lineage>
</organism>
<dbReference type="InParanoid" id="A0A0H2RBA6"/>
<feature type="region of interest" description="Disordered" evidence="1">
    <location>
        <begin position="1"/>
        <end position="61"/>
    </location>
</feature>
<dbReference type="AlphaFoldDB" id="A0A0H2RBA6"/>